<proteinExistence type="predicted"/>
<evidence type="ECO:0000313" key="2">
    <source>
        <dbReference type="Proteomes" id="UP001056120"/>
    </source>
</evidence>
<protein>
    <submittedName>
        <fullName evidence="1">Uncharacterized protein</fullName>
    </submittedName>
</protein>
<accession>A0ACB9FU79</accession>
<reference evidence="2" key="1">
    <citation type="journal article" date="2022" name="Mol. Ecol. Resour.">
        <title>The genomes of chicory, endive, great burdock and yacon provide insights into Asteraceae palaeo-polyploidization history and plant inulin production.</title>
        <authorList>
            <person name="Fan W."/>
            <person name="Wang S."/>
            <person name="Wang H."/>
            <person name="Wang A."/>
            <person name="Jiang F."/>
            <person name="Liu H."/>
            <person name="Zhao H."/>
            <person name="Xu D."/>
            <person name="Zhang Y."/>
        </authorList>
    </citation>
    <scope>NUCLEOTIDE SEQUENCE [LARGE SCALE GENOMIC DNA]</scope>
    <source>
        <strain evidence="2">cv. Yunnan</strain>
    </source>
</reference>
<name>A0ACB9FU79_9ASTR</name>
<keyword evidence="2" id="KW-1185">Reference proteome</keyword>
<evidence type="ECO:0000313" key="1">
    <source>
        <dbReference type="EMBL" id="KAI3774350.1"/>
    </source>
</evidence>
<dbReference type="EMBL" id="CM042033">
    <property type="protein sequence ID" value="KAI3774350.1"/>
    <property type="molecule type" value="Genomic_DNA"/>
</dbReference>
<dbReference type="Proteomes" id="UP001056120">
    <property type="component" value="Linkage Group LG16"/>
</dbReference>
<reference evidence="1 2" key="2">
    <citation type="journal article" date="2022" name="Mol. Ecol. Resour.">
        <title>The genomes of chicory, endive, great burdock and yacon provide insights into Asteraceae paleo-polyploidization history and plant inulin production.</title>
        <authorList>
            <person name="Fan W."/>
            <person name="Wang S."/>
            <person name="Wang H."/>
            <person name="Wang A."/>
            <person name="Jiang F."/>
            <person name="Liu H."/>
            <person name="Zhao H."/>
            <person name="Xu D."/>
            <person name="Zhang Y."/>
        </authorList>
    </citation>
    <scope>NUCLEOTIDE SEQUENCE [LARGE SCALE GENOMIC DNA]</scope>
    <source>
        <strain evidence="2">cv. Yunnan</strain>
        <tissue evidence="1">Leaves</tissue>
    </source>
</reference>
<organism evidence="1 2">
    <name type="scientific">Smallanthus sonchifolius</name>
    <dbReference type="NCBI Taxonomy" id="185202"/>
    <lineage>
        <taxon>Eukaryota</taxon>
        <taxon>Viridiplantae</taxon>
        <taxon>Streptophyta</taxon>
        <taxon>Embryophyta</taxon>
        <taxon>Tracheophyta</taxon>
        <taxon>Spermatophyta</taxon>
        <taxon>Magnoliopsida</taxon>
        <taxon>eudicotyledons</taxon>
        <taxon>Gunneridae</taxon>
        <taxon>Pentapetalae</taxon>
        <taxon>asterids</taxon>
        <taxon>campanulids</taxon>
        <taxon>Asterales</taxon>
        <taxon>Asteraceae</taxon>
        <taxon>Asteroideae</taxon>
        <taxon>Heliantheae alliance</taxon>
        <taxon>Millerieae</taxon>
        <taxon>Smallanthus</taxon>
    </lineage>
</organism>
<sequence length="458" mass="52608">MTHRKYTSRYNELAQLVPHLEETEERLIKGSIKCQNCGLFRHLTKNCRKTRQSGSAKEKEQDQPKARARAYALTEEEAKGNPDVVSAYLAYVIDDKMKTKELKDVPVVCNFPEVFPENLPGLPPDRELEFQIDLLTGAQPVAKASYRLAPSEMKDLMSQLEELTEKGFIRPSISAWALHRRMERPVNTNKDTKFSRIVRLLSKIHSGFLENSLATDIDDAQGDLVVYSDASGQGLGCVLMQRGKVIAYASWKANVVADALSRNEESTSIRIKACQLIITLDLMNEIEKAQDEALLERNVKRERIIGQQGNLETNAYGVRTRFGRMWIPKIVELRDKILDEAHMSRYSIQPGMNKMYQDLEKEYWLPGMKNDVTEYVSKWLTWSLVKAEYQKPCGKMQPLPTPEWNWKEITMDFITNLPRTTKGNDTIWVIVDRLMKSSHFLPIREAFSSEKLAELFIN</sequence>
<comment type="caution">
    <text evidence="1">The sequence shown here is derived from an EMBL/GenBank/DDBJ whole genome shotgun (WGS) entry which is preliminary data.</text>
</comment>
<gene>
    <name evidence="1" type="ORF">L1987_48902</name>
</gene>